<evidence type="ECO:0000313" key="11">
    <source>
        <dbReference type="Proteomes" id="UP000033632"/>
    </source>
</evidence>
<evidence type="ECO:0000313" key="10">
    <source>
        <dbReference type="EMBL" id="KKB13065.1"/>
    </source>
</evidence>
<comment type="subcellular location">
    <subcellularLocation>
        <location evidence="1">Membrane</location>
        <topology evidence="1">Multi-pass membrane protein</topology>
    </subcellularLocation>
</comment>
<keyword evidence="7" id="KW-0270">Exopolysaccharide synthesis</keyword>
<dbReference type="GO" id="GO:0000271">
    <property type="term" value="P:polysaccharide biosynthetic process"/>
    <property type="evidence" value="ECO:0007669"/>
    <property type="project" value="UniProtKB-KW"/>
</dbReference>
<keyword evidence="4 8" id="KW-0812">Transmembrane</keyword>
<evidence type="ECO:0000256" key="5">
    <source>
        <dbReference type="ARBA" id="ARBA00022989"/>
    </source>
</evidence>
<feature type="transmembrane region" description="Helical" evidence="8">
    <location>
        <begin position="68"/>
        <end position="93"/>
    </location>
</feature>
<dbReference type="Pfam" id="PF02397">
    <property type="entry name" value="Bac_transf"/>
    <property type="match status" value="1"/>
</dbReference>
<reference evidence="10 11" key="1">
    <citation type="submission" date="2015-03" db="EMBL/GenBank/DDBJ databases">
        <authorList>
            <person name="Hassan Y.I."/>
            <person name="Lepp D."/>
            <person name="Li X.-Z."/>
            <person name="Zhou T."/>
        </authorList>
    </citation>
    <scope>NUCLEOTIDE SEQUENCE [LARGE SCALE GENOMIC DNA]</scope>
    <source>
        <strain evidence="10 11">BD-c194</strain>
    </source>
</reference>
<organism evidence="10 11">
    <name type="scientific">Devosia geojensis</name>
    <dbReference type="NCBI Taxonomy" id="443610"/>
    <lineage>
        <taxon>Bacteria</taxon>
        <taxon>Pseudomonadati</taxon>
        <taxon>Pseudomonadota</taxon>
        <taxon>Alphaproteobacteria</taxon>
        <taxon>Hyphomicrobiales</taxon>
        <taxon>Devosiaceae</taxon>
        <taxon>Devosia</taxon>
    </lineage>
</organism>
<evidence type="ECO:0000256" key="1">
    <source>
        <dbReference type="ARBA" id="ARBA00004141"/>
    </source>
</evidence>
<dbReference type="EMBL" id="JZEX01000051">
    <property type="protein sequence ID" value="KKB13065.1"/>
    <property type="molecule type" value="Genomic_DNA"/>
</dbReference>
<accession>A0A0F5FWZ3</accession>
<sequence>MEHVSSGKAAGKSGGLSSTAEAIIASPVDRALSGAVIAGIAQIVEAALLALLGFGIYRAYLGGGEDTFYIPVILATALVANIAFNIAGAHRIAIYRQPVGQISRVLAAWAAVMLVLMAGIFVFKASDMVSRLWLGAWFVGGAVLLAAFRIGLHALVQRWTRQGRLKRRTVIVGGGKDAGDLIGKIHAGAANDVNLLGLFDDRVDERSPDMVAGCPKLGRVADLVEFARRTPVDLVIVSMPLSAEKRLLEMLRVLWVLPVDIRLSAHMSRLKFTDKAYSYLGNVPVFDMADRPISDWNLVFKWAFDKVVAVVALVLLSPVMIATAIAIKLESKGPILFRQNRHGFNNEIIRVYKFRSMYTDRADATAARLVTKGDPRVTKVGKFIRKTSIDELPQLFNVLKGELSIVGPRPHAMEAKADNALYYEAVEGYFARHRVKPGMTGWAQINGWRGETDTIDKIMQRVNHDLYYIEHWSLLFDFYILVMTPVSLISKSENAY</sequence>
<dbReference type="GO" id="GO:0016780">
    <property type="term" value="F:phosphotransferase activity, for other substituted phosphate groups"/>
    <property type="evidence" value="ECO:0007669"/>
    <property type="project" value="TreeGrafter"/>
</dbReference>
<dbReference type="AlphaFoldDB" id="A0A0F5FWZ3"/>
<feature type="transmembrane region" description="Helical" evidence="8">
    <location>
        <begin position="35"/>
        <end position="56"/>
    </location>
</feature>
<comment type="similarity">
    <text evidence="2">Belongs to the bacterial sugar transferase family.</text>
</comment>
<dbReference type="Pfam" id="PF13727">
    <property type="entry name" value="CoA_binding_3"/>
    <property type="match status" value="1"/>
</dbReference>
<dbReference type="STRING" id="443610.VE25_04000"/>
<dbReference type="PANTHER" id="PTHR30576:SF0">
    <property type="entry name" value="UNDECAPRENYL-PHOSPHATE N-ACETYLGALACTOSAMINYL 1-PHOSPHATE TRANSFERASE-RELATED"/>
    <property type="match status" value="1"/>
</dbReference>
<comment type="caution">
    <text evidence="10">The sequence shown here is derived from an EMBL/GenBank/DDBJ whole genome shotgun (WGS) entry which is preliminary data.</text>
</comment>
<keyword evidence="5 8" id="KW-1133">Transmembrane helix</keyword>
<dbReference type="InterPro" id="IPR017475">
    <property type="entry name" value="EPS_sugar_tfrase"/>
</dbReference>
<protein>
    <submittedName>
        <fullName evidence="10">UDP-phosphate glucose phosphotransferase</fullName>
    </submittedName>
</protein>
<dbReference type="NCBIfam" id="TIGR03025">
    <property type="entry name" value="EPS_sugtrans"/>
    <property type="match status" value="1"/>
</dbReference>
<dbReference type="PATRIC" id="fig|443610.3.peg.3279"/>
<feature type="domain" description="Bacterial sugar transferase" evidence="9">
    <location>
        <begin position="301"/>
        <end position="488"/>
    </location>
</feature>
<name>A0A0F5FWZ3_9HYPH</name>
<evidence type="ECO:0000256" key="4">
    <source>
        <dbReference type="ARBA" id="ARBA00022692"/>
    </source>
</evidence>
<feature type="transmembrane region" description="Helical" evidence="8">
    <location>
        <begin position="135"/>
        <end position="156"/>
    </location>
</feature>
<keyword evidence="6 8" id="KW-0472">Membrane</keyword>
<dbReference type="PANTHER" id="PTHR30576">
    <property type="entry name" value="COLANIC BIOSYNTHESIS UDP-GLUCOSE LIPID CARRIER TRANSFERASE"/>
    <property type="match status" value="1"/>
</dbReference>
<dbReference type="Gene3D" id="3.40.50.720">
    <property type="entry name" value="NAD(P)-binding Rossmann-like Domain"/>
    <property type="match status" value="1"/>
</dbReference>
<evidence type="ECO:0000256" key="2">
    <source>
        <dbReference type="ARBA" id="ARBA00006464"/>
    </source>
</evidence>
<evidence type="ECO:0000256" key="7">
    <source>
        <dbReference type="ARBA" id="ARBA00023169"/>
    </source>
</evidence>
<evidence type="ECO:0000256" key="3">
    <source>
        <dbReference type="ARBA" id="ARBA00022679"/>
    </source>
</evidence>
<dbReference type="GO" id="GO:0016020">
    <property type="term" value="C:membrane"/>
    <property type="evidence" value="ECO:0007669"/>
    <property type="project" value="UniProtKB-SubCell"/>
</dbReference>
<keyword evidence="11" id="KW-1185">Reference proteome</keyword>
<feature type="transmembrane region" description="Helical" evidence="8">
    <location>
        <begin position="105"/>
        <end position="123"/>
    </location>
</feature>
<feature type="transmembrane region" description="Helical" evidence="8">
    <location>
        <begin position="307"/>
        <end position="327"/>
    </location>
</feature>
<evidence type="ECO:0000259" key="9">
    <source>
        <dbReference type="Pfam" id="PF02397"/>
    </source>
</evidence>
<evidence type="ECO:0000256" key="8">
    <source>
        <dbReference type="SAM" id="Phobius"/>
    </source>
</evidence>
<proteinExistence type="inferred from homology"/>
<dbReference type="InterPro" id="IPR003362">
    <property type="entry name" value="Bact_transf"/>
</dbReference>
<gene>
    <name evidence="10" type="ORF">VE25_04000</name>
</gene>
<dbReference type="InterPro" id="IPR017473">
    <property type="entry name" value="Undecaprenyl-P_gluc_Ptfrase"/>
</dbReference>
<keyword evidence="3 10" id="KW-0808">Transferase</keyword>
<dbReference type="Proteomes" id="UP000033632">
    <property type="component" value="Unassembled WGS sequence"/>
</dbReference>
<evidence type="ECO:0000256" key="6">
    <source>
        <dbReference type="ARBA" id="ARBA00023136"/>
    </source>
</evidence>
<dbReference type="RefSeq" id="WP_046107308.1">
    <property type="nucleotide sequence ID" value="NZ_JZEX01000051.1"/>
</dbReference>
<dbReference type="NCBIfam" id="TIGR03023">
    <property type="entry name" value="WcaJ_sugtrans"/>
    <property type="match status" value="1"/>
</dbReference>